<evidence type="ECO:0000256" key="1">
    <source>
        <dbReference type="ARBA" id="ARBA00004123"/>
    </source>
</evidence>
<dbReference type="Gene3D" id="2.30.18.10">
    <property type="entry name" value="Transcription factor IIA (TFIIA), beta-barrel domain"/>
    <property type="match status" value="1"/>
</dbReference>
<dbReference type="GO" id="GO:0005672">
    <property type="term" value="C:transcription factor TFIIA complex"/>
    <property type="evidence" value="ECO:0007669"/>
    <property type="project" value="InterPro"/>
</dbReference>
<keyword evidence="4" id="KW-0539">Nucleus</keyword>
<organism evidence="7 8">
    <name type="scientific">Synchytrium endobioticum</name>
    <dbReference type="NCBI Taxonomy" id="286115"/>
    <lineage>
        <taxon>Eukaryota</taxon>
        <taxon>Fungi</taxon>
        <taxon>Fungi incertae sedis</taxon>
        <taxon>Chytridiomycota</taxon>
        <taxon>Chytridiomycota incertae sedis</taxon>
        <taxon>Chytridiomycetes</taxon>
        <taxon>Synchytriales</taxon>
        <taxon>Synchytriaceae</taxon>
        <taxon>Synchytrium</taxon>
    </lineage>
</organism>
<evidence type="ECO:0000313" key="7">
    <source>
        <dbReference type="EMBL" id="TPX54282.1"/>
    </source>
</evidence>
<dbReference type="Gene3D" id="1.10.287.100">
    <property type="match status" value="1"/>
</dbReference>
<feature type="compositionally biased region" description="Acidic residues" evidence="5">
    <location>
        <begin position="207"/>
        <end position="221"/>
    </location>
</feature>
<feature type="region of interest" description="Disordered" evidence="5">
    <location>
        <begin position="136"/>
        <end position="168"/>
    </location>
</feature>
<dbReference type="Proteomes" id="UP000317494">
    <property type="component" value="Unassembled WGS sequence"/>
</dbReference>
<dbReference type="CDD" id="cd07976">
    <property type="entry name" value="TFIIA_alpha_beta_like"/>
    <property type="match status" value="1"/>
</dbReference>
<feature type="region of interest" description="Disordered" evidence="5">
    <location>
        <begin position="189"/>
        <end position="221"/>
    </location>
</feature>
<dbReference type="Pfam" id="PF03153">
    <property type="entry name" value="TFIIA"/>
    <property type="match status" value="1"/>
</dbReference>
<gene>
    <name evidence="6" type="ORF">SeLEV6574_g00924</name>
    <name evidence="7" type="ORF">SeMB42_g00357</name>
</gene>
<dbReference type="EMBL" id="QEAN01000007">
    <property type="protein sequence ID" value="TPX54282.1"/>
    <property type="molecule type" value="Genomic_DNA"/>
</dbReference>
<comment type="subcellular location">
    <subcellularLocation>
        <location evidence="1">Nucleus</location>
    </subcellularLocation>
</comment>
<evidence type="ECO:0000313" key="8">
    <source>
        <dbReference type="Proteomes" id="UP000317494"/>
    </source>
</evidence>
<dbReference type="InterPro" id="IPR009088">
    <property type="entry name" value="TFIIA_b-brl"/>
</dbReference>
<dbReference type="GO" id="GO:0006367">
    <property type="term" value="P:transcription initiation at RNA polymerase II promoter"/>
    <property type="evidence" value="ECO:0007669"/>
    <property type="project" value="InterPro"/>
</dbReference>
<dbReference type="PANTHER" id="PTHR12694">
    <property type="entry name" value="TRANSCRIPTION INITIATION FACTOR IIA SUBUNIT 1"/>
    <property type="match status" value="1"/>
</dbReference>
<comment type="caution">
    <text evidence="7">The sequence shown here is derived from an EMBL/GenBank/DDBJ whole genome shotgun (WGS) entry which is preliminary data.</text>
</comment>
<dbReference type="VEuPathDB" id="FungiDB:SeMB42_g00357"/>
<proteinExistence type="inferred from homology"/>
<dbReference type="STRING" id="286115.A0A507DSP7"/>
<evidence type="ECO:0000313" key="6">
    <source>
        <dbReference type="EMBL" id="TPX50417.1"/>
    </source>
</evidence>
<keyword evidence="8" id="KW-1185">Reference proteome</keyword>
<comment type="similarity">
    <text evidence="2">Belongs to the TFIIA subunit 1 family.</text>
</comment>
<evidence type="ECO:0000256" key="2">
    <source>
        <dbReference type="ARBA" id="ARBA00010059"/>
    </source>
</evidence>
<evidence type="ECO:0000256" key="4">
    <source>
        <dbReference type="ARBA" id="ARBA00023242"/>
    </source>
</evidence>
<accession>A0A507DSP7</accession>
<dbReference type="Proteomes" id="UP000320475">
    <property type="component" value="Unassembled WGS sequence"/>
</dbReference>
<name>A0A507DSP7_9FUNG</name>
<feature type="compositionally biased region" description="Basic and acidic residues" evidence="5">
    <location>
        <begin position="193"/>
        <end position="206"/>
    </location>
</feature>
<dbReference type="OrthoDB" id="6275927at2759"/>
<feature type="region of interest" description="Disordered" evidence="5">
    <location>
        <begin position="1"/>
        <end position="37"/>
    </location>
</feature>
<dbReference type="InterPro" id="IPR004855">
    <property type="entry name" value="TFIIA_asu/bsu"/>
</dbReference>
<sequence>MAKTSTRQPREAASKHQITLREPQLNHNLGRRPASPAMSNAVVPATYRWVIDHVITQITAQSAELGLEDQTLTEMQAMWERKLVETRSANYGPPHFDALVPTHPRVSANLPPQNLLSQHLHYRGSISQYDGAYDDVPSARAVPDDSALNARTSSTRDRVVDPRATSAPAKPDAAILPLFSITTLLPPRIPQYDGDRDDKTKVKQDDEIGSDLDDDDDNEEEEVGLDNTILSLYDKVSRVKNKWKCSFKDGVVMVNGKDYLYSKANGDFEW</sequence>
<protein>
    <submittedName>
        <fullName evidence="7">Uncharacterized protein</fullName>
    </submittedName>
</protein>
<keyword evidence="3" id="KW-0804">Transcription</keyword>
<dbReference type="EMBL" id="QEAM01000018">
    <property type="protein sequence ID" value="TPX50417.1"/>
    <property type="molecule type" value="Genomic_DNA"/>
</dbReference>
<dbReference type="SMART" id="SM01371">
    <property type="entry name" value="TFIIA"/>
    <property type="match status" value="1"/>
</dbReference>
<dbReference type="PANTHER" id="PTHR12694:SF8">
    <property type="entry name" value="TRANSCRIPTION INITIATION FACTOR IIA SUBUNIT 1"/>
    <property type="match status" value="1"/>
</dbReference>
<reference evidence="8 9" key="1">
    <citation type="journal article" date="2019" name="Sci. Rep.">
        <title>Comparative genomics of chytrid fungi reveal insights into the obligate biotrophic and pathogenic lifestyle of Synchytrium endobioticum.</title>
        <authorList>
            <person name="van de Vossenberg B.T.L.H."/>
            <person name="Warris S."/>
            <person name="Nguyen H.D.T."/>
            <person name="van Gent-Pelzer M.P.E."/>
            <person name="Joly D.L."/>
            <person name="van de Geest H.C."/>
            <person name="Bonants P.J.M."/>
            <person name="Smith D.S."/>
            <person name="Levesque C.A."/>
            <person name="van der Lee T.A.J."/>
        </authorList>
    </citation>
    <scope>NUCLEOTIDE SEQUENCE [LARGE SCALE GENOMIC DNA]</scope>
    <source>
        <strain evidence="6 9">LEV6574</strain>
        <strain evidence="7 8">MB42</strain>
    </source>
</reference>
<evidence type="ECO:0000256" key="5">
    <source>
        <dbReference type="SAM" id="MobiDB-lite"/>
    </source>
</evidence>
<dbReference type="SUPFAM" id="SSF47396">
    <property type="entry name" value="Transcription factor IIA (TFIIA), alpha-helical domain"/>
    <property type="match status" value="1"/>
</dbReference>
<dbReference type="SUPFAM" id="SSF50784">
    <property type="entry name" value="Transcription factor IIA (TFIIA), beta-barrel domain"/>
    <property type="match status" value="1"/>
</dbReference>
<dbReference type="AlphaFoldDB" id="A0A507DSP7"/>
<evidence type="ECO:0000313" key="9">
    <source>
        <dbReference type="Proteomes" id="UP000320475"/>
    </source>
</evidence>
<evidence type="ECO:0000256" key="3">
    <source>
        <dbReference type="ARBA" id="ARBA00023163"/>
    </source>
</evidence>